<dbReference type="NCBIfam" id="TIGR01901">
    <property type="entry name" value="adhes_NPXG"/>
    <property type="match status" value="1"/>
</dbReference>
<dbReference type="SMART" id="SM00912">
    <property type="entry name" value="Haemagg_act"/>
    <property type="match status" value="1"/>
</dbReference>
<dbReference type="Pfam" id="PF05860">
    <property type="entry name" value="TPS"/>
    <property type="match status" value="1"/>
</dbReference>
<dbReference type="Gene3D" id="2.160.20.10">
    <property type="entry name" value="Single-stranded right-handed beta-helix, Pectin lyase-like"/>
    <property type="match status" value="2"/>
</dbReference>
<keyword evidence="1" id="KW-0732">Signal</keyword>
<dbReference type="Proteomes" id="UP000500857">
    <property type="component" value="Chromosome"/>
</dbReference>
<keyword evidence="4" id="KW-1185">Reference proteome</keyword>
<dbReference type="RefSeq" id="WP_168567651.1">
    <property type="nucleotide sequence ID" value="NZ_CP051167.1"/>
</dbReference>
<dbReference type="KEGG" id="oxy:HCG48_01920"/>
<feature type="chain" id="PRO_5026308893" evidence="1">
    <location>
        <begin position="25"/>
        <end position="805"/>
    </location>
</feature>
<dbReference type="InterPro" id="IPR011050">
    <property type="entry name" value="Pectin_lyase_fold/virulence"/>
</dbReference>
<reference evidence="3 4" key="1">
    <citation type="submission" date="2020-04" db="EMBL/GenBank/DDBJ databases">
        <authorList>
            <person name="Basu S."/>
            <person name="Maruthanayagam V."/>
            <person name="Chakraborty S."/>
            <person name="Pramanik A."/>
            <person name="Mukherjee J."/>
            <person name="Brink B."/>
        </authorList>
    </citation>
    <scope>NUCLEOTIDE SEQUENCE [LARGE SCALE GENOMIC DNA]</scope>
    <source>
        <strain evidence="3 4">AP17</strain>
    </source>
</reference>
<dbReference type="SUPFAM" id="SSF51126">
    <property type="entry name" value="Pectin lyase-like"/>
    <property type="match status" value="3"/>
</dbReference>
<dbReference type="InterPro" id="IPR012334">
    <property type="entry name" value="Pectin_lyas_fold"/>
</dbReference>
<evidence type="ECO:0000259" key="2">
    <source>
        <dbReference type="SMART" id="SM00912"/>
    </source>
</evidence>
<gene>
    <name evidence="3" type="ORF">HCG48_01920</name>
</gene>
<protein>
    <submittedName>
        <fullName evidence="3">Filamentous hemagglutinin N-terminal domain-containing protein</fullName>
    </submittedName>
</protein>
<evidence type="ECO:0000313" key="4">
    <source>
        <dbReference type="Proteomes" id="UP000500857"/>
    </source>
</evidence>
<feature type="domain" description="Filamentous haemagglutinin FhaB/tRNA nuclease CdiA-like TPS" evidence="2">
    <location>
        <begin position="27"/>
        <end position="140"/>
    </location>
</feature>
<feature type="signal peptide" evidence="1">
    <location>
        <begin position="1"/>
        <end position="24"/>
    </location>
</feature>
<dbReference type="EMBL" id="CP051167">
    <property type="protein sequence ID" value="QIZ69494.1"/>
    <property type="molecule type" value="Genomic_DNA"/>
</dbReference>
<organism evidence="3 4">
    <name type="scientific">Oxynema aestuarii AP17</name>
    <dbReference type="NCBI Taxonomy" id="2064643"/>
    <lineage>
        <taxon>Bacteria</taxon>
        <taxon>Bacillati</taxon>
        <taxon>Cyanobacteriota</taxon>
        <taxon>Cyanophyceae</taxon>
        <taxon>Oscillatoriophycideae</taxon>
        <taxon>Oscillatoriales</taxon>
        <taxon>Oscillatoriaceae</taxon>
        <taxon>Oxynema</taxon>
        <taxon>Oxynema aestuarii</taxon>
    </lineage>
</organism>
<dbReference type="AlphaFoldDB" id="A0A6H1TSB8"/>
<dbReference type="InterPro" id="IPR008638">
    <property type="entry name" value="FhaB/CdiA-like_TPS"/>
</dbReference>
<sequence length="805" mass="83414">MNFPLRLLLSAIACLLWTASPPRAQIIPDRSLPENSTVTETDGVRVITGGTRSGDLLFHSFEEFSLPTGGEAFFNQGPDIATILTRVTGTDRSQIDGLIRANGGADLFLLNPNGIRFGPNARLDLGGSFVATSADRLVWDNGSFYSASEANAPPLLTVGVPTGIQFGREPGPIDAAGFGHDLAVQTRPVPTVRGDRPANLGVEPGATLALIGGSVNLSGAILEADNGAIALGAVGRHDRPVRVGLARTDSGFSFDYSAIDNFDAITLQSRALVGVTGDRPGAIDVRGRLLTLEGGSAIFSQNQGGETAPPLQIASRDGVILRGTSSDGIRSSLKSETIASGEGAAIVITGARVRLERQGDVRSNSFDSGKGGDIRIDATQSIFVGSDTRTSTVMTAQTFGSGSGGNLDLAAGTLTVANSGQVSSITFGTGRGGNVQVRTREAVNIDEGILSASTFATGPGGNLAIATGRLSVLKGGRVSATNVAFGNAGSLTVEASEFIEVRGETPALFNTSQIDASSNVLDPFLRELFRLPDRVSGNAGDLQITTPMLRVSDRGSISVKNDGDGNAGTLTLNVERVMLENQGKITGSTQSGEGGDLQVYIGDLLTLRDRSQITTEAGGTGNGGNLTLNSDLLVAEGNSDIVANAFEGAGGQIAIEARGIFGIEFRPRLTSESDITASSQFGISGTVAIDSPEVDASRGTLELPTPLMAGSLQLNYGCVTHGENSFAVVGRGGLPNAPTEAILPQVFWQDLQDFGTDEGAIAPSPQSQVLLKAPREATHWVKRGDRLELVAPRTAPGFVKVPTCF</sequence>
<proteinExistence type="predicted"/>
<name>A0A6H1TSB8_9CYAN</name>
<evidence type="ECO:0000313" key="3">
    <source>
        <dbReference type="EMBL" id="QIZ69494.1"/>
    </source>
</evidence>
<accession>A0A6H1TSB8</accession>
<evidence type="ECO:0000256" key="1">
    <source>
        <dbReference type="SAM" id="SignalP"/>
    </source>
</evidence>